<reference evidence="1 2" key="1">
    <citation type="journal article" date="2013" name="Genome Announc.">
        <title>Draft Genome Sequence of 'Candidatus Halobonum tyrrellensis' Strain G22, Isolated from the Hypersaline Waters of Lake Tyrrell, Australia.</title>
        <authorList>
            <person name="Ugalde J.A."/>
            <person name="Narasingarao P."/>
            <person name="Kuo S."/>
            <person name="Podell S."/>
            <person name="Allen E.E."/>
        </authorList>
    </citation>
    <scope>NUCLEOTIDE SEQUENCE [LARGE SCALE GENOMIC DNA]</scope>
    <source>
        <strain evidence="1 2">G22</strain>
    </source>
</reference>
<keyword evidence="2" id="KW-1185">Reference proteome</keyword>
<dbReference type="Gene3D" id="1.10.3450.10">
    <property type="entry name" value="TTHA0068-like"/>
    <property type="match status" value="1"/>
</dbReference>
<name>V4HN30_9EURY</name>
<accession>V4HN30</accession>
<evidence type="ECO:0008006" key="3">
    <source>
        <dbReference type="Google" id="ProtNLM"/>
    </source>
</evidence>
<dbReference type="RefSeq" id="WP_023393541.1">
    <property type="nucleotide sequence ID" value="NZ_ASGZ01000013.1"/>
</dbReference>
<dbReference type="InterPro" id="IPR005500">
    <property type="entry name" value="DUF309"/>
</dbReference>
<dbReference type="eggNOG" id="arCOG09205">
    <property type="taxonomic scope" value="Archaea"/>
</dbReference>
<dbReference type="InterPro" id="IPR023203">
    <property type="entry name" value="TTHA0068_sf"/>
</dbReference>
<evidence type="ECO:0000313" key="1">
    <source>
        <dbReference type="EMBL" id="ESP89299.1"/>
    </source>
</evidence>
<dbReference type="PATRIC" id="fig|1324957.4.peg.964"/>
<comment type="caution">
    <text evidence="1">The sequence shown here is derived from an EMBL/GenBank/DDBJ whole genome shotgun (WGS) entry which is preliminary data.</text>
</comment>
<dbReference type="AlphaFoldDB" id="V4HN30"/>
<dbReference type="EMBL" id="ASGZ01000013">
    <property type="protein sequence ID" value="ESP89299.1"/>
    <property type="molecule type" value="Genomic_DNA"/>
</dbReference>
<dbReference type="SUPFAM" id="SSF140663">
    <property type="entry name" value="TTHA0068-like"/>
    <property type="match status" value="1"/>
</dbReference>
<proteinExistence type="predicted"/>
<sequence>MTDTERRTERDVDPPEFRPALRAGLALYADGEYRPAHDPWEAVWLGLDADADPVDEPLLHGLIQFTAALHHARTGNWSGATGLARSAGDYLAGLPADARGLDLDAVRDYARGLERDPERVERGPPPRVTHEGAYVTYADLSVEAAALAAEALAAGDGFSEAAEGVVADAARYAREERGTGRSTFAALLFDLLAGDPSRAFVFDRLERQAANRRRKEEDVKGLF</sequence>
<dbReference type="Pfam" id="PF03745">
    <property type="entry name" value="DUF309"/>
    <property type="match status" value="1"/>
</dbReference>
<gene>
    <name evidence="1" type="ORF">K933_04756</name>
</gene>
<dbReference type="Proteomes" id="UP000017840">
    <property type="component" value="Unassembled WGS sequence"/>
</dbReference>
<dbReference type="STRING" id="1324957.K933_04756"/>
<evidence type="ECO:0000313" key="2">
    <source>
        <dbReference type="Proteomes" id="UP000017840"/>
    </source>
</evidence>
<protein>
    <recommendedName>
        <fullName evidence="3">DUF309 domain-containing protein</fullName>
    </recommendedName>
</protein>
<organism evidence="1 2">
    <name type="scientific">Candidatus Halobonum tyrrellensis G22</name>
    <dbReference type="NCBI Taxonomy" id="1324957"/>
    <lineage>
        <taxon>Archaea</taxon>
        <taxon>Methanobacteriati</taxon>
        <taxon>Methanobacteriota</taxon>
        <taxon>Stenosarchaea group</taxon>
        <taxon>Halobacteria</taxon>
        <taxon>Halobacteriales</taxon>
        <taxon>Haloferacaceae</taxon>
        <taxon>Candidatus Halobonum</taxon>
    </lineage>
</organism>